<dbReference type="Pfam" id="PF05181">
    <property type="entry name" value="XPA_C"/>
    <property type="match status" value="1"/>
</dbReference>
<dbReference type="SUPFAM" id="SSF57716">
    <property type="entry name" value="Glucocorticoid receptor-like (DNA-binding domain)"/>
    <property type="match status" value="1"/>
</dbReference>
<evidence type="ECO:0000313" key="11">
    <source>
        <dbReference type="EnsemblMetazoa" id="XP_019753615.1"/>
    </source>
</evidence>
<comment type="similarity">
    <text evidence="2">Belongs to the XPA family.</text>
</comment>
<dbReference type="InterPro" id="IPR000465">
    <property type="entry name" value="XPA/RAD14"/>
</dbReference>
<evidence type="ECO:0000256" key="7">
    <source>
        <dbReference type="ARBA" id="ARBA00023125"/>
    </source>
</evidence>
<dbReference type="PANTHER" id="PTHR10142:SF0">
    <property type="entry name" value="DNA REPAIR PROTEIN COMPLEMENTING XP-A CELLS"/>
    <property type="match status" value="1"/>
</dbReference>
<dbReference type="GeneID" id="109532916"/>
<keyword evidence="3" id="KW-0479">Metal-binding</keyword>
<dbReference type="CTD" id="31357"/>
<dbReference type="GO" id="GO:0006284">
    <property type="term" value="P:base-excision repair"/>
    <property type="evidence" value="ECO:0007669"/>
    <property type="project" value="TreeGrafter"/>
</dbReference>
<evidence type="ECO:0000259" key="10">
    <source>
        <dbReference type="Pfam" id="PF05181"/>
    </source>
</evidence>
<feature type="domain" description="XPA C-terminal" evidence="10">
    <location>
        <begin position="134"/>
        <end position="184"/>
    </location>
</feature>
<keyword evidence="7" id="KW-0238">DNA-binding</keyword>
<evidence type="ECO:0000256" key="5">
    <source>
        <dbReference type="ARBA" id="ARBA00022771"/>
    </source>
</evidence>
<keyword evidence="5" id="KW-0863">Zinc-finger</keyword>
<evidence type="ECO:0000256" key="8">
    <source>
        <dbReference type="ARBA" id="ARBA00023204"/>
    </source>
</evidence>
<dbReference type="GO" id="GO:0000715">
    <property type="term" value="P:nucleotide-excision repair, DNA damage recognition"/>
    <property type="evidence" value="ECO:0007669"/>
    <property type="project" value="TreeGrafter"/>
</dbReference>
<dbReference type="FunFam" id="3.90.530.10:FF:000001">
    <property type="entry name" value="DNA repair protein complementing XP-A cells"/>
    <property type="match status" value="1"/>
</dbReference>
<dbReference type="PANTHER" id="PTHR10142">
    <property type="entry name" value="DNA REPAIR PROTEIN COMPLEMENTING XP-A CELLS"/>
    <property type="match status" value="1"/>
</dbReference>
<reference evidence="12" key="1">
    <citation type="journal article" date="2013" name="Genome Biol.">
        <title>Draft genome of the mountain pine beetle, Dendroctonus ponderosae Hopkins, a major forest pest.</title>
        <authorList>
            <person name="Keeling C.I."/>
            <person name="Yuen M.M."/>
            <person name="Liao N.Y."/>
            <person name="Docking T.R."/>
            <person name="Chan S.K."/>
            <person name="Taylor G.A."/>
            <person name="Palmquist D.L."/>
            <person name="Jackman S.D."/>
            <person name="Nguyen A."/>
            <person name="Li M."/>
            <person name="Henderson H."/>
            <person name="Janes J.K."/>
            <person name="Zhao Y."/>
            <person name="Pandoh P."/>
            <person name="Moore R."/>
            <person name="Sperling F.A."/>
            <person name="Huber D.P."/>
            <person name="Birol I."/>
            <person name="Jones S.J."/>
            <person name="Bohlmann J."/>
        </authorList>
    </citation>
    <scope>NUCLEOTIDE SEQUENCE</scope>
</reference>
<keyword evidence="9" id="KW-0539">Nucleus</keyword>
<dbReference type="EnsemblMetazoa" id="XM_019898056.1">
    <property type="protein sequence ID" value="XP_019753615.1"/>
    <property type="gene ID" value="LOC109532916"/>
</dbReference>
<dbReference type="InterPro" id="IPR009061">
    <property type="entry name" value="DNA-bd_dom_put_sf"/>
</dbReference>
<comment type="subcellular location">
    <subcellularLocation>
        <location evidence="1">Nucleus</location>
    </subcellularLocation>
</comment>
<dbReference type="GO" id="GO:1901255">
    <property type="term" value="P:nucleotide-excision repair involved in interstrand cross-link repair"/>
    <property type="evidence" value="ECO:0007669"/>
    <property type="project" value="TreeGrafter"/>
</dbReference>
<accession>A0AAR5NXV6</accession>
<proteinExistence type="inferred from homology"/>
<evidence type="ECO:0000256" key="4">
    <source>
        <dbReference type="ARBA" id="ARBA00022763"/>
    </source>
</evidence>
<dbReference type="GO" id="GO:0070914">
    <property type="term" value="P:UV-damage excision repair"/>
    <property type="evidence" value="ECO:0007669"/>
    <property type="project" value="TreeGrafter"/>
</dbReference>
<dbReference type="CDD" id="cd21076">
    <property type="entry name" value="DBD_XPA"/>
    <property type="match status" value="1"/>
</dbReference>
<evidence type="ECO:0000256" key="9">
    <source>
        <dbReference type="ARBA" id="ARBA00023242"/>
    </source>
</evidence>
<dbReference type="GO" id="GO:0003684">
    <property type="term" value="F:damaged DNA binding"/>
    <property type="evidence" value="ECO:0007669"/>
    <property type="project" value="InterPro"/>
</dbReference>
<evidence type="ECO:0000256" key="6">
    <source>
        <dbReference type="ARBA" id="ARBA00022833"/>
    </source>
</evidence>
<evidence type="ECO:0000256" key="1">
    <source>
        <dbReference type="ARBA" id="ARBA00004123"/>
    </source>
</evidence>
<sequence length="273" mass="31953">MAVKMSEQSTSVENEDLPKYLRDRIEKNRQKALALKKSKLVHHPYAKGEVVSIDQTTIKIGGTKFKDTGGGFLLEENLEAPEEPQAVTVAQPEAGIIEPDRPECRNCEKPFATSWLFDTFNCRCCDECKESDTYKLITKTDAKIKYLLQDCDLEKREPPLKFITRKNPHNVRWGDMKLYLELQIEKRALEVWGSHEKIEEERESREEKRVLSKTKKYHKQLKELRMSMRSSLYDRTRGAAHSHEFGPEEYNQEDDTYTRKCNTCAYEETFEKM</sequence>
<dbReference type="RefSeq" id="XP_019753615.1">
    <property type="nucleotide sequence ID" value="XM_019898056.2"/>
</dbReference>
<protein>
    <recommendedName>
        <fullName evidence="10">XPA C-terminal domain-containing protein</fullName>
    </recommendedName>
</protein>
<dbReference type="Gene3D" id="3.90.530.10">
    <property type="entry name" value="XPA C-terminal domain"/>
    <property type="match status" value="1"/>
</dbReference>
<evidence type="ECO:0000313" key="12">
    <source>
        <dbReference type="Proteomes" id="UP000019118"/>
    </source>
</evidence>
<dbReference type="InterPro" id="IPR037129">
    <property type="entry name" value="XPA_sf"/>
</dbReference>
<reference evidence="11" key="2">
    <citation type="submission" date="2024-08" db="UniProtKB">
        <authorList>
            <consortium name="EnsemblMetazoa"/>
        </authorList>
    </citation>
    <scope>IDENTIFICATION</scope>
</reference>
<dbReference type="SUPFAM" id="SSF46955">
    <property type="entry name" value="Putative DNA-binding domain"/>
    <property type="match status" value="1"/>
</dbReference>
<dbReference type="NCBIfam" id="TIGR00598">
    <property type="entry name" value="rad14"/>
    <property type="match status" value="1"/>
</dbReference>
<dbReference type="AlphaFoldDB" id="A0AAR5NXV6"/>
<evidence type="ECO:0000256" key="2">
    <source>
        <dbReference type="ARBA" id="ARBA00005548"/>
    </source>
</evidence>
<dbReference type="Proteomes" id="UP000019118">
    <property type="component" value="Unassembled WGS sequence"/>
</dbReference>
<dbReference type="Pfam" id="PF01286">
    <property type="entry name" value="XPA_N"/>
    <property type="match status" value="1"/>
</dbReference>
<name>A0AAR5NXV6_DENPD</name>
<keyword evidence="4" id="KW-0227">DNA damage</keyword>
<keyword evidence="8" id="KW-0234">DNA repair</keyword>
<organism evidence="11 12">
    <name type="scientific">Dendroctonus ponderosae</name>
    <name type="common">Mountain pine beetle</name>
    <dbReference type="NCBI Taxonomy" id="77166"/>
    <lineage>
        <taxon>Eukaryota</taxon>
        <taxon>Metazoa</taxon>
        <taxon>Ecdysozoa</taxon>
        <taxon>Arthropoda</taxon>
        <taxon>Hexapoda</taxon>
        <taxon>Insecta</taxon>
        <taxon>Pterygota</taxon>
        <taxon>Neoptera</taxon>
        <taxon>Endopterygota</taxon>
        <taxon>Coleoptera</taxon>
        <taxon>Polyphaga</taxon>
        <taxon>Cucujiformia</taxon>
        <taxon>Curculionidae</taxon>
        <taxon>Scolytinae</taxon>
        <taxon>Dendroctonus</taxon>
    </lineage>
</organism>
<dbReference type="KEGG" id="dpa:109532916"/>
<dbReference type="GO" id="GO:0008270">
    <property type="term" value="F:zinc ion binding"/>
    <property type="evidence" value="ECO:0007669"/>
    <property type="project" value="UniProtKB-KW"/>
</dbReference>
<dbReference type="InterPro" id="IPR022656">
    <property type="entry name" value="XPA_C"/>
</dbReference>
<evidence type="ECO:0000256" key="3">
    <source>
        <dbReference type="ARBA" id="ARBA00022723"/>
    </source>
</evidence>
<keyword evidence="6" id="KW-0862">Zinc</keyword>
<dbReference type="GO" id="GO:0000110">
    <property type="term" value="C:nucleotide-excision repair factor 1 complex"/>
    <property type="evidence" value="ECO:0007669"/>
    <property type="project" value="TreeGrafter"/>
</dbReference>
<keyword evidence="12" id="KW-1185">Reference proteome</keyword>
<dbReference type="InterPro" id="IPR022652">
    <property type="entry name" value="Znf_XPA_CS"/>
</dbReference>